<sequence>MSGEKIVKSQEGLTVPNNPIIPFIIGDGIGPDIWNAASRVIDAAVEEAYNGEKKIEWKEVLAGQKAYDETGEWLPKETLDTINEYLIAIKGPLTTPIGGGIRSLNVALRQELDLFTCLRPVRWFQGVPSPVKRPEDTDMVIFRENTEDIYAGIEFQEGTPEVKKLIEFLQNEMGAKNIRFPETSGIGVKPVSKEGTERLVRASIQYALENNRKSLTLVHKGNIMKFTEGAFKQWGYDLAHNEFGDKVFTWQQYDEIVEKEGKDKANEAQEKAEKEGKIIVKDSIADIFLQQILTRPSDHDVVATMNLNGDYVSDALAAQVGGIGIAPGANINYETGHAIFEATHGTAPKYAGLNKVNPSSEILSATLMLEHLGWQEAADKITESIEKTIASKVVTYDFARLMDGAKEVSTSDFADELIKNIK</sequence>
<comment type="cofactor">
    <cofactor evidence="17">
        <name>Mg(2+)</name>
        <dbReference type="ChEBI" id="CHEBI:18420"/>
    </cofactor>
    <cofactor evidence="17">
        <name>Mn(2+)</name>
        <dbReference type="ChEBI" id="CHEBI:29035"/>
    </cofactor>
    <text evidence="17">Binds 1 Mg(2+) or Mn(2+) ion per subunit.</text>
</comment>
<dbReference type="GO" id="GO:0006097">
    <property type="term" value="P:glyoxylate cycle"/>
    <property type="evidence" value="ECO:0007669"/>
    <property type="project" value="UniProtKB-KW"/>
</dbReference>
<dbReference type="PANTHER" id="PTHR43504">
    <property type="entry name" value="ISOCITRATE DEHYDROGENASE [NADP]"/>
    <property type="match status" value="1"/>
</dbReference>
<comment type="subunit">
    <text evidence="3">Homodimer.</text>
</comment>
<keyword evidence="6 20" id="KW-0329">Glyoxylate bypass</keyword>
<dbReference type="PANTHER" id="PTHR43504:SF1">
    <property type="entry name" value="ISOCITRATE DEHYDROGENASE [NADP]"/>
    <property type="match status" value="1"/>
</dbReference>
<dbReference type="InterPro" id="IPR004439">
    <property type="entry name" value="Isocitrate_DH_NADP_dimer_prok"/>
</dbReference>
<keyword evidence="10 16" id="KW-0521">NADP</keyword>
<evidence type="ECO:0000256" key="7">
    <source>
        <dbReference type="ARBA" id="ARBA00022532"/>
    </source>
</evidence>
<feature type="binding site" evidence="15">
    <location>
        <position position="119"/>
    </location>
    <ligand>
        <name>D-threo-isocitrate</name>
        <dbReference type="ChEBI" id="CHEBI:15562"/>
    </ligand>
</feature>
<feature type="binding site" evidence="15">
    <location>
        <position position="143"/>
    </location>
    <ligand>
        <name>D-threo-isocitrate</name>
        <dbReference type="ChEBI" id="CHEBI:15562"/>
    </ligand>
</feature>
<evidence type="ECO:0000256" key="2">
    <source>
        <dbReference type="ARBA" id="ARBA00007769"/>
    </source>
</evidence>
<feature type="binding site" evidence="16">
    <location>
        <position position="357"/>
    </location>
    <ligand>
        <name>NADP(+)</name>
        <dbReference type="ChEBI" id="CHEBI:58349"/>
    </ligand>
</feature>
<feature type="binding site" evidence="16">
    <location>
        <position position="396"/>
    </location>
    <ligand>
        <name>NADP(+)</name>
        <dbReference type="ChEBI" id="CHEBI:58349"/>
    </ligand>
</feature>
<keyword evidence="12 17" id="KW-0464">Manganese</keyword>
<name>A0AAW7AHD5_9STAP</name>
<reference evidence="22" key="2">
    <citation type="submission" date="2023-03" db="EMBL/GenBank/DDBJ databases">
        <authorList>
            <person name="Vazquez L."/>
            <person name="Rodriguez J."/>
            <person name="Mayo B."/>
            <person name="Florez A.B."/>
        </authorList>
    </citation>
    <scope>NUCLEOTIDE SEQUENCE</scope>
    <source>
        <strain evidence="22">5A3I</strain>
    </source>
</reference>
<feature type="binding site" evidence="17">
    <location>
        <position position="310"/>
    </location>
    <ligand>
        <name>Mg(2+)</name>
        <dbReference type="ChEBI" id="CHEBI:18420"/>
    </ligand>
</feature>
<feature type="modified residue" description="N6-succinyllysine" evidence="19">
    <location>
        <position position="90"/>
    </location>
</feature>
<accession>A0AAW7AHD5</accession>
<feature type="modified residue" description="Phosphoserine" evidence="19">
    <location>
        <position position="103"/>
    </location>
</feature>
<feature type="binding site" evidence="16">
    <location>
        <begin position="344"/>
        <end position="350"/>
    </location>
    <ligand>
        <name>NADP(+)</name>
        <dbReference type="ChEBI" id="CHEBI:58349"/>
    </ligand>
</feature>
<dbReference type="InterPro" id="IPR024084">
    <property type="entry name" value="IsoPropMal-DH-like_dom"/>
</dbReference>
<feature type="binding site" evidence="16">
    <location>
        <position position="400"/>
    </location>
    <ligand>
        <name>NADP(+)</name>
        <dbReference type="ChEBI" id="CHEBI:58349"/>
    </ligand>
</feature>
<evidence type="ECO:0000256" key="11">
    <source>
        <dbReference type="ARBA" id="ARBA00023002"/>
    </source>
</evidence>
<dbReference type="SMART" id="SM01329">
    <property type="entry name" value="Iso_dh"/>
    <property type="match status" value="1"/>
</dbReference>
<dbReference type="Pfam" id="PF00180">
    <property type="entry name" value="Iso_dh"/>
    <property type="match status" value="1"/>
</dbReference>
<evidence type="ECO:0000256" key="15">
    <source>
        <dbReference type="PIRSR" id="PIRSR604439-1"/>
    </source>
</evidence>
<reference evidence="22" key="1">
    <citation type="journal article" date="2023" name="Int. J. Mol. Sci.">
        <title>Antibiotic Resistance/Susceptibility Profiles of Staphylococcus equorum Strains from Cheese, and Genome Analysis for Antibiotic Resistance Genes.</title>
        <authorList>
            <person name="Vazquez L."/>
            <person name="Srednik M.E."/>
            <person name="Rodriguez J."/>
            <person name="Florez A.B."/>
            <person name="Mayo B."/>
        </authorList>
    </citation>
    <scope>NUCLEOTIDE SEQUENCE</scope>
    <source>
        <strain evidence="22">5A3I</strain>
    </source>
</reference>
<feature type="modified residue" description="N6-succinyllysine" evidence="19">
    <location>
        <position position="232"/>
    </location>
</feature>
<evidence type="ECO:0000256" key="10">
    <source>
        <dbReference type="ARBA" id="ARBA00022857"/>
    </source>
</evidence>
<feature type="binding site" evidence="15">
    <location>
        <position position="105"/>
    </location>
    <ligand>
        <name>D-threo-isocitrate</name>
        <dbReference type="ChEBI" id="CHEBI:15562"/>
    </ligand>
</feature>
<comment type="function">
    <text evidence="14">Catalyzes the oxidative decarboxylation of isocitrate to 2-oxoglutarate and carbon dioxide with the concomitant reduction of NADP(+).</text>
</comment>
<feature type="binding site" evidence="16">
    <location>
        <position position="94"/>
    </location>
    <ligand>
        <name>NADP(+)</name>
        <dbReference type="ChEBI" id="CHEBI:58349"/>
    </ligand>
</feature>
<comment type="similarity">
    <text evidence="2">Belongs to the isocitrate and isopropylmalate dehydrogenases family.</text>
</comment>
<organism evidence="22 23">
    <name type="scientific">Staphylococcus equorum</name>
    <dbReference type="NCBI Taxonomy" id="246432"/>
    <lineage>
        <taxon>Bacteria</taxon>
        <taxon>Bacillati</taxon>
        <taxon>Bacillota</taxon>
        <taxon>Bacilli</taxon>
        <taxon>Bacillales</taxon>
        <taxon>Staphylococcaceae</taxon>
        <taxon>Staphylococcus</taxon>
    </lineage>
</organism>
<evidence type="ECO:0000256" key="6">
    <source>
        <dbReference type="ARBA" id="ARBA00022435"/>
    </source>
</evidence>
<evidence type="ECO:0000313" key="23">
    <source>
        <dbReference type="Proteomes" id="UP001174037"/>
    </source>
</evidence>
<dbReference type="PROSITE" id="PS00470">
    <property type="entry name" value="IDH_IMDH"/>
    <property type="match status" value="1"/>
</dbReference>
<keyword evidence="11" id="KW-0560">Oxidoreductase</keyword>
<evidence type="ECO:0000256" key="14">
    <source>
        <dbReference type="ARBA" id="ARBA00046127"/>
    </source>
</evidence>
<evidence type="ECO:0000256" key="9">
    <source>
        <dbReference type="ARBA" id="ARBA00022842"/>
    </source>
</evidence>
<dbReference type="RefSeq" id="WP_285323351.1">
    <property type="nucleotide sequence ID" value="NZ_JARGCK010000003.1"/>
</dbReference>
<evidence type="ECO:0000256" key="19">
    <source>
        <dbReference type="PIRSR" id="PIRSR604439-5"/>
    </source>
</evidence>
<keyword evidence="9 17" id="KW-0460">Magnesium</keyword>
<evidence type="ECO:0000256" key="12">
    <source>
        <dbReference type="ARBA" id="ARBA00023211"/>
    </source>
</evidence>
<feature type="site" description="Critical for catalysis" evidence="18">
    <location>
        <position position="220"/>
    </location>
</feature>
<dbReference type="GO" id="GO:0004450">
    <property type="term" value="F:isocitrate dehydrogenase (NADP+) activity"/>
    <property type="evidence" value="ECO:0007669"/>
    <property type="project" value="UniProtKB-UniRule"/>
</dbReference>
<evidence type="ECO:0000256" key="13">
    <source>
        <dbReference type="ARBA" id="ARBA00023554"/>
    </source>
</evidence>
<evidence type="ECO:0000256" key="4">
    <source>
        <dbReference type="ARBA" id="ARBA00013013"/>
    </source>
</evidence>
<dbReference type="EMBL" id="JARGCK010000003">
    <property type="protein sequence ID" value="MDK9865551.1"/>
    <property type="molecule type" value="Genomic_DNA"/>
</dbReference>
<dbReference type="Gene3D" id="3.40.718.10">
    <property type="entry name" value="Isopropylmalate Dehydrogenase"/>
    <property type="match status" value="1"/>
</dbReference>
<dbReference type="GO" id="GO:0051287">
    <property type="term" value="F:NAD binding"/>
    <property type="evidence" value="ECO:0007669"/>
    <property type="project" value="InterPro"/>
</dbReference>
<feature type="site" description="Critical for catalysis" evidence="18">
    <location>
        <position position="150"/>
    </location>
</feature>
<comment type="catalytic activity">
    <reaction evidence="13">
        <text>D-threo-isocitrate + NADP(+) = 2-oxoglutarate + CO2 + NADPH</text>
        <dbReference type="Rhea" id="RHEA:19629"/>
        <dbReference type="ChEBI" id="CHEBI:15562"/>
        <dbReference type="ChEBI" id="CHEBI:16526"/>
        <dbReference type="ChEBI" id="CHEBI:16810"/>
        <dbReference type="ChEBI" id="CHEBI:57783"/>
        <dbReference type="ChEBI" id="CHEBI:58349"/>
        <dbReference type="EC" id="1.1.1.42"/>
    </reaction>
</comment>
<dbReference type="SUPFAM" id="SSF53659">
    <property type="entry name" value="Isocitrate/Isopropylmalate dehydrogenase-like"/>
    <property type="match status" value="1"/>
</dbReference>
<evidence type="ECO:0000259" key="21">
    <source>
        <dbReference type="SMART" id="SM01329"/>
    </source>
</evidence>
<dbReference type="GO" id="GO:0006099">
    <property type="term" value="P:tricarboxylic acid cycle"/>
    <property type="evidence" value="ECO:0007669"/>
    <property type="project" value="UniProtKB-UniRule"/>
</dbReference>
<evidence type="ECO:0000256" key="18">
    <source>
        <dbReference type="PIRSR" id="PIRSR604439-4"/>
    </source>
</evidence>
<proteinExistence type="inferred from homology"/>
<dbReference type="NCBIfam" id="NF005425">
    <property type="entry name" value="PRK07006.1"/>
    <property type="match status" value="1"/>
</dbReference>
<dbReference type="Proteomes" id="UP001174037">
    <property type="component" value="Unassembled WGS sequence"/>
</dbReference>
<evidence type="ECO:0000256" key="1">
    <source>
        <dbReference type="ARBA" id="ARBA00001936"/>
    </source>
</evidence>
<evidence type="ECO:0000256" key="5">
    <source>
        <dbReference type="ARBA" id="ARBA00019562"/>
    </source>
</evidence>
<dbReference type="NCBIfam" id="TIGR00183">
    <property type="entry name" value="prok_nadp_idh"/>
    <property type="match status" value="1"/>
</dbReference>
<feature type="binding site" evidence="15">
    <location>
        <position position="103"/>
    </location>
    <ligand>
        <name>D-threo-isocitrate</name>
        <dbReference type="ChEBI" id="CHEBI:15562"/>
    </ligand>
</feature>
<evidence type="ECO:0000256" key="8">
    <source>
        <dbReference type="ARBA" id="ARBA00022723"/>
    </source>
</evidence>
<keyword evidence="8 20" id="KW-0479">Metal-binding</keyword>
<feature type="modified residue" description="N6-acetyllysine" evidence="19">
    <location>
        <position position="132"/>
    </location>
</feature>
<dbReference type="EC" id="1.1.1.42" evidence="4 20"/>
<feature type="binding site" evidence="15">
    <location>
        <position position="109"/>
    </location>
    <ligand>
        <name>D-threo-isocitrate</name>
        <dbReference type="ChEBI" id="CHEBI:15562"/>
    </ligand>
</feature>
<gene>
    <name evidence="22" type="primary">icd</name>
    <name evidence="22" type="ORF">P1A27_06135</name>
</gene>
<evidence type="ECO:0000313" key="22">
    <source>
        <dbReference type="EMBL" id="MDK9865551.1"/>
    </source>
</evidence>
<keyword evidence="7 20" id="KW-0816">Tricarboxylic acid cycle</keyword>
<evidence type="ECO:0000256" key="3">
    <source>
        <dbReference type="ARBA" id="ARBA00011738"/>
    </source>
</evidence>
<evidence type="ECO:0000256" key="17">
    <source>
        <dbReference type="PIRSR" id="PIRSR604439-3"/>
    </source>
</evidence>
<feature type="domain" description="Isopropylmalate dehydrogenase-like" evidence="21">
    <location>
        <begin position="20"/>
        <end position="417"/>
    </location>
</feature>
<evidence type="ECO:0000256" key="20">
    <source>
        <dbReference type="RuleBase" id="RU004446"/>
    </source>
</evidence>
<evidence type="ECO:0000256" key="16">
    <source>
        <dbReference type="PIRSR" id="PIRSR604439-2"/>
    </source>
</evidence>
<dbReference type="InterPro" id="IPR019818">
    <property type="entry name" value="IsoCit/isopropylmalate_DH_CS"/>
</dbReference>
<dbReference type="AlphaFoldDB" id="A0AAW7AHD5"/>
<protein>
    <recommendedName>
        <fullName evidence="5 20">Isocitrate dehydrogenase [NADP]</fullName>
        <ecNumber evidence="4 20">1.1.1.42</ecNumber>
    </recommendedName>
</protein>
<comment type="caution">
    <text evidence="22">The sequence shown here is derived from an EMBL/GenBank/DDBJ whole genome shotgun (WGS) entry which is preliminary data.</text>
</comment>
<comment type="cofactor">
    <cofactor evidence="1">
        <name>Mn(2+)</name>
        <dbReference type="ChEBI" id="CHEBI:29035"/>
    </cofactor>
</comment>
<dbReference type="GO" id="GO:0000287">
    <property type="term" value="F:magnesium ion binding"/>
    <property type="evidence" value="ECO:0007669"/>
    <property type="project" value="InterPro"/>
</dbReference>